<evidence type="ECO:0000313" key="3">
    <source>
        <dbReference type="EMBL" id="CAF0729142.1"/>
    </source>
</evidence>
<dbReference type="AlphaFoldDB" id="A0A8S2CNN7"/>
<feature type="repeat" description="NHL" evidence="2">
    <location>
        <begin position="184"/>
        <end position="215"/>
    </location>
</feature>
<evidence type="ECO:0000313" key="4">
    <source>
        <dbReference type="EMBL" id="CAF0729178.1"/>
    </source>
</evidence>
<evidence type="ECO:0000256" key="1">
    <source>
        <dbReference type="ARBA" id="ARBA00022737"/>
    </source>
</evidence>
<dbReference type="InterPro" id="IPR011042">
    <property type="entry name" value="6-blade_b-propeller_TolB-like"/>
</dbReference>
<dbReference type="PANTHER" id="PTHR24104">
    <property type="entry name" value="E3 UBIQUITIN-PROTEIN LIGASE NHLRC1-RELATED"/>
    <property type="match status" value="1"/>
</dbReference>
<evidence type="ECO:0000313" key="6">
    <source>
        <dbReference type="EMBL" id="CAF3503986.1"/>
    </source>
</evidence>
<dbReference type="Gene3D" id="2.40.10.500">
    <property type="match status" value="2"/>
</dbReference>
<feature type="repeat" description="NHL" evidence="2">
    <location>
        <begin position="610"/>
        <end position="651"/>
    </location>
</feature>
<accession>A0A8S2CNN7</accession>
<evidence type="ECO:0008006" key="8">
    <source>
        <dbReference type="Google" id="ProtNLM"/>
    </source>
</evidence>
<dbReference type="GO" id="GO:0008270">
    <property type="term" value="F:zinc ion binding"/>
    <property type="evidence" value="ECO:0007669"/>
    <property type="project" value="UniProtKB-KW"/>
</dbReference>
<dbReference type="Pfam" id="PF01436">
    <property type="entry name" value="NHL"/>
    <property type="match status" value="1"/>
</dbReference>
<protein>
    <recommendedName>
        <fullName evidence="8">NHL repeat containing protein</fullName>
    </recommendedName>
</protein>
<keyword evidence="1" id="KW-0677">Repeat</keyword>
<dbReference type="Proteomes" id="UP000682733">
    <property type="component" value="Unassembled WGS sequence"/>
</dbReference>
<dbReference type="InterPro" id="IPR001258">
    <property type="entry name" value="NHL_repeat"/>
</dbReference>
<organism evidence="4 7">
    <name type="scientific">Didymodactylos carnosus</name>
    <dbReference type="NCBI Taxonomy" id="1234261"/>
    <lineage>
        <taxon>Eukaryota</taxon>
        <taxon>Metazoa</taxon>
        <taxon>Spiralia</taxon>
        <taxon>Gnathifera</taxon>
        <taxon>Rotifera</taxon>
        <taxon>Eurotatoria</taxon>
        <taxon>Bdelloidea</taxon>
        <taxon>Philodinida</taxon>
        <taxon>Philodinidae</taxon>
        <taxon>Didymodactylos</taxon>
    </lineage>
</organism>
<reference evidence="4" key="1">
    <citation type="submission" date="2021-02" db="EMBL/GenBank/DDBJ databases">
        <authorList>
            <person name="Nowell W R."/>
        </authorList>
    </citation>
    <scope>NUCLEOTIDE SEQUENCE</scope>
</reference>
<dbReference type="Gene3D" id="2.120.10.30">
    <property type="entry name" value="TolB, C-terminal domain"/>
    <property type="match status" value="2"/>
</dbReference>
<sequence>MLGLTQTKVTITNKSQVQTMSDQCQWKLEAKTVAGSELSQSFTTLAGFWYPTDFRLDLTSNGVFVADPANNRIIIWPANSTVGIPLISTFESDSNGIFYGSNSLYVTLLSGVRKYNINGTNAENWEQVIDIGANDVFYEHIFVDAYGNIYVSDSWNNLIVKWLPDGSDARVVAGGNYAGNDSNQLSHPTGVYITNDEALFVADTDNHRIQMWLKNAEQGTTVAGGNGAGLAANQLDQPTAVILDNRRMYMYISDGANFRIQQWLIGATNGRTIAGTGIGGVNSNQLLLPEQLQFDTNYNLFVLDSQNSRVQMFRILNASCLDNNSSITTSPPILTSTNVLPTRTPTAPEEARLNLCPSAVWNSTGITVIDQIGGPFELVIDSSNTNMYISTTSNLVEWSLNSSSLTNIQDVQLPGSLFIDKNDNLYVIDKICTCSDIDYDLMDCGCVKTFSVRNPGDDNNVSIVVGKYAQNSGLMYGLTVDADGNIYSTNVAFNRIQMWMQPNMYIMRVVAGNQIGYDPGKQSYQLNTPCGIDVDNESSLYVADTNNNRIQKWAKNAQTGLTVAGGHGSGYAINQLHYPQYVIVDNNHNLYISDSGNNRVVRWLYQAQNGTVIAGEGETLLNNPLGVGFDSNYNLYVADSRNDRILRFNLLDNGCNGE</sequence>
<dbReference type="GO" id="GO:0043161">
    <property type="term" value="P:proteasome-mediated ubiquitin-dependent protein catabolic process"/>
    <property type="evidence" value="ECO:0007669"/>
    <property type="project" value="TreeGrafter"/>
</dbReference>
<dbReference type="InterPro" id="IPR050952">
    <property type="entry name" value="TRIM-NHL_E3_ligases"/>
</dbReference>
<dbReference type="EMBL" id="CAJOBA010000099">
    <property type="protein sequence ID" value="CAF3503936.1"/>
    <property type="molecule type" value="Genomic_DNA"/>
</dbReference>
<comment type="caution">
    <text evidence="4">The sequence shown here is derived from an EMBL/GenBank/DDBJ whole genome shotgun (WGS) entry which is preliminary data.</text>
</comment>
<gene>
    <name evidence="3" type="ORF">OVA965_LOCUS668</name>
    <name evidence="4" type="ORF">OVA965_LOCUS671</name>
    <name evidence="5" type="ORF">TMI583_LOCUS668</name>
    <name evidence="6" type="ORF">TMI583_LOCUS671</name>
</gene>
<dbReference type="CDD" id="cd05819">
    <property type="entry name" value="NHL"/>
    <property type="match status" value="2"/>
</dbReference>
<dbReference type="SUPFAM" id="SSF101898">
    <property type="entry name" value="NHL repeat"/>
    <property type="match status" value="2"/>
</dbReference>
<proteinExistence type="predicted"/>
<dbReference type="EMBL" id="CAJOBA010000099">
    <property type="protein sequence ID" value="CAF3503986.1"/>
    <property type="molecule type" value="Genomic_DNA"/>
</dbReference>
<dbReference type="EMBL" id="CAJNOK010000099">
    <property type="protein sequence ID" value="CAF0729142.1"/>
    <property type="molecule type" value="Genomic_DNA"/>
</dbReference>
<dbReference type="Proteomes" id="UP000677228">
    <property type="component" value="Unassembled WGS sequence"/>
</dbReference>
<dbReference type="PANTHER" id="PTHR24104:SF25">
    <property type="entry name" value="PROTEIN LIN-41"/>
    <property type="match status" value="1"/>
</dbReference>
<evidence type="ECO:0000313" key="5">
    <source>
        <dbReference type="EMBL" id="CAF3503936.1"/>
    </source>
</evidence>
<dbReference type="GO" id="GO:0061630">
    <property type="term" value="F:ubiquitin protein ligase activity"/>
    <property type="evidence" value="ECO:0007669"/>
    <property type="project" value="TreeGrafter"/>
</dbReference>
<dbReference type="EMBL" id="CAJNOK010000099">
    <property type="protein sequence ID" value="CAF0729178.1"/>
    <property type="molecule type" value="Genomic_DNA"/>
</dbReference>
<dbReference type="GO" id="GO:0000209">
    <property type="term" value="P:protein polyubiquitination"/>
    <property type="evidence" value="ECO:0007669"/>
    <property type="project" value="TreeGrafter"/>
</dbReference>
<name>A0A8S2CNN7_9BILA</name>
<dbReference type="PROSITE" id="PS51125">
    <property type="entry name" value="NHL"/>
    <property type="match status" value="2"/>
</dbReference>
<evidence type="ECO:0000256" key="2">
    <source>
        <dbReference type="PROSITE-ProRule" id="PRU00504"/>
    </source>
</evidence>
<evidence type="ECO:0000313" key="7">
    <source>
        <dbReference type="Proteomes" id="UP000677228"/>
    </source>
</evidence>